<dbReference type="Pfam" id="PF13413">
    <property type="entry name" value="HTH_25"/>
    <property type="match status" value="1"/>
</dbReference>
<dbReference type="PANTHER" id="PTHR34475">
    <property type="match status" value="1"/>
</dbReference>
<sequence>MSEADPEQMVTNSIGDKLRKAREGNDLTLEDVANRTRIPIRHLQNIENGEWDALPAPTYAIGFARSYANVVGLNGSEIGVELREELGAGQHRPVPATAYYEPADPARVPPRSLAIIAGAIALLLIIGYAVWRSGAVDDSGVDRAEVVEVETPLDEATPAGTVPGQASAPATPPATGPVTLTATEEVWLRIYEEGGERLLEKIMTPGESYVIPSTAQRPLILTGRPNVLRVTVGSTEIPALGPAERTISDVSLAPADLLARAGAAQGTAPPAAGAAPSGQ</sequence>
<evidence type="ECO:0000259" key="3">
    <source>
        <dbReference type="PROSITE" id="PS50943"/>
    </source>
</evidence>
<dbReference type="InterPro" id="IPR010982">
    <property type="entry name" value="Lambda_DNA-bd_dom_sf"/>
</dbReference>
<dbReference type="OrthoDB" id="9790252at2"/>
<evidence type="ECO:0000256" key="1">
    <source>
        <dbReference type="SAM" id="MobiDB-lite"/>
    </source>
</evidence>
<evidence type="ECO:0000313" key="4">
    <source>
        <dbReference type="EMBL" id="PWG02997.1"/>
    </source>
</evidence>
<dbReference type="GO" id="GO:0003677">
    <property type="term" value="F:DNA binding"/>
    <property type="evidence" value="ECO:0007669"/>
    <property type="project" value="InterPro"/>
</dbReference>
<comment type="caution">
    <text evidence="4">The sequence shown here is derived from an EMBL/GenBank/DDBJ whole genome shotgun (WGS) entry which is preliminary data.</text>
</comment>
<dbReference type="InterPro" id="IPR025194">
    <property type="entry name" value="RodZ-like_C"/>
</dbReference>
<keyword evidence="2" id="KW-1133">Transmembrane helix</keyword>
<reference evidence="4 5" key="1">
    <citation type="submission" date="2018-05" db="EMBL/GenBank/DDBJ databases">
        <title>Genome of Sphingosinicella humi QZX222.</title>
        <authorList>
            <person name="Qiao Z."/>
            <person name="Wang G."/>
        </authorList>
    </citation>
    <scope>NUCLEOTIDE SEQUENCE [LARGE SCALE GENOMIC DNA]</scope>
    <source>
        <strain evidence="4 5">QZX222</strain>
    </source>
</reference>
<evidence type="ECO:0000256" key="2">
    <source>
        <dbReference type="SAM" id="Phobius"/>
    </source>
</evidence>
<dbReference type="AlphaFoldDB" id="A0A2U2J3U4"/>
<feature type="region of interest" description="Disordered" evidence="1">
    <location>
        <begin position="152"/>
        <end position="177"/>
    </location>
</feature>
<feature type="transmembrane region" description="Helical" evidence="2">
    <location>
        <begin position="113"/>
        <end position="131"/>
    </location>
</feature>
<keyword evidence="2" id="KW-0812">Transmembrane</keyword>
<dbReference type="Pfam" id="PF13464">
    <property type="entry name" value="RodZ_C"/>
    <property type="match status" value="1"/>
</dbReference>
<dbReference type="PANTHER" id="PTHR34475:SF1">
    <property type="entry name" value="CYTOSKELETON PROTEIN RODZ"/>
    <property type="match status" value="1"/>
</dbReference>
<dbReference type="InterPro" id="IPR001387">
    <property type="entry name" value="Cro/C1-type_HTH"/>
</dbReference>
<dbReference type="Gene3D" id="1.10.260.40">
    <property type="entry name" value="lambda repressor-like DNA-binding domains"/>
    <property type="match status" value="1"/>
</dbReference>
<dbReference type="SMART" id="SM00530">
    <property type="entry name" value="HTH_XRE"/>
    <property type="match status" value="1"/>
</dbReference>
<accession>A0A2U2J3U4</accession>
<dbReference type="SUPFAM" id="SSF47413">
    <property type="entry name" value="lambda repressor-like DNA-binding domains"/>
    <property type="match status" value="1"/>
</dbReference>
<dbReference type="EMBL" id="QFFF01000001">
    <property type="protein sequence ID" value="PWG02997.1"/>
    <property type="molecule type" value="Genomic_DNA"/>
</dbReference>
<proteinExistence type="predicted"/>
<dbReference type="CDD" id="cd00093">
    <property type="entry name" value="HTH_XRE"/>
    <property type="match status" value="1"/>
</dbReference>
<dbReference type="PROSITE" id="PS50943">
    <property type="entry name" value="HTH_CROC1"/>
    <property type="match status" value="1"/>
</dbReference>
<organism evidence="4 5">
    <name type="scientific">Allosphingosinicella humi</name>
    <dbReference type="NCBI Taxonomy" id="2068657"/>
    <lineage>
        <taxon>Bacteria</taxon>
        <taxon>Pseudomonadati</taxon>
        <taxon>Pseudomonadota</taxon>
        <taxon>Alphaproteobacteria</taxon>
        <taxon>Sphingomonadales</taxon>
        <taxon>Sphingomonadaceae</taxon>
        <taxon>Allosphingosinicella</taxon>
    </lineage>
</organism>
<dbReference type="RefSeq" id="WP_109271135.1">
    <property type="nucleotide sequence ID" value="NZ_QFFF01000001.1"/>
</dbReference>
<keyword evidence="5" id="KW-1185">Reference proteome</keyword>
<protein>
    <submittedName>
        <fullName evidence="4">DUF4115 domain-containing protein</fullName>
    </submittedName>
</protein>
<dbReference type="Proteomes" id="UP000245916">
    <property type="component" value="Unassembled WGS sequence"/>
</dbReference>
<feature type="domain" description="HTH cro/C1-type" evidence="3">
    <location>
        <begin position="18"/>
        <end position="50"/>
    </location>
</feature>
<dbReference type="InterPro" id="IPR050400">
    <property type="entry name" value="Bact_Cytoskel_RodZ"/>
</dbReference>
<name>A0A2U2J3U4_9SPHN</name>
<gene>
    <name evidence="4" type="ORF">DF286_09040</name>
</gene>
<keyword evidence="2" id="KW-0472">Membrane</keyword>
<evidence type="ECO:0000313" key="5">
    <source>
        <dbReference type="Proteomes" id="UP000245916"/>
    </source>
</evidence>